<organism evidence="4">
    <name type="scientific">uncultured Dysgonomonas sp</name>
    <dbReference type="NCBI Taxonomy" id="206096"/>
    <lineage>
        <taxon>Bacteria</taxon>
        <taxon>Pseudomonadati</taxon>
        <taxon>Bacteroidota</taxon>
        <taxon>Bacteroidia</taxon>
        <taxon>Bacteroidales</taxon>
        <taxon>Dysgonomonadaceae</taxon>
        <taxon>Dysgonomonas</taxon>
        <taxon>environmental samples</taxon>
    </lineage>
</organism>
<feature type="domain" description="Fibrobacter succinogenes major paralogous" evidence="3">
    <location>
        <begin position="159"/>
        <end position="408"/>
    </location>
</feature>
<feature type="chain" id="PRO_5013301606" description="Fibrobacter succinogenes major paralogous domain-containing protein" evidence="2">
    <location>
        <begin position="23"/>
        <end position="410"/>
    </location>
</feature>
<protein>
    <recommendedName>
        <fullName evidence="3">Fibrobacter succinogenes major paralogous domain-containing protein</fullName>
    </recommendedName>
</protein>
<evidence type="ECO:0000256" key="1">
    <source>
        <dbReference type="SAM" id="MobiDB-lite"/>
    </source>
</evidence>
<sequence length="410" mass="45317">MKLKIQILLLFSLVLSVTIVNAQVTVGRDDSPVEGALLDLKEDASTSMVTARKGLGMPRVGLKSLTIVSPETSLASTVEGATGDWDPTTHVGLMVYNTNEDLCITPEPMYKGIYVWNETEWVYIGPTNKSLAVHELVDDRPQVHGTQTYAYRSFGSAGEWMLENLRYLPLDNSIEISRVGEENDAGWYRLKRYFYPQPMGGTETDYSKIPTWDLKQGVLYSYSAATGGQWDDVLGDYGNNETEHVTDPTPGICPDGWRIPSDYEWSQLEEELAKHPEEYSSVTTPTPWVDRRVGSQPTGTQDYYEIGGNRPTMGQSTGHSTTMKSPCPVAGVTGPVDGKSNIVIRGGFNAMLVGNAEYGASQTYGNVFLFWSSSYQQRTNAHSRMGTEGSFAVIRLNWAPSALLSVRCKR</sequence>
<evidence type="ECO:0000259" key="3">
    <source>
        <dbReference type="Pfam" id="PF09603"/>
    </source>
</evidence>
<gene>
    <name evidence="4" type="ORF">KL86DYS1_11754</name>
</gene>
<dbReference type="Pfam" id="PF09603">
    <property type="entry name" value="Fib_succ_major"/>
    <property type="match status" value="1"/>
</dbReference>
<feature type="signal peptide" evidence="2">
    <location>
        <begin position="1"/>
        <end position="22"/>
    </location>
</feature>
<accession>A0A212JBS0</accession>
<dbReference type="EMBL" id="FLUM01000001">
    <property type="protein sequence ID" value="SBV96842.1"/>
    <property type="molecule type" value="Genomic_DNA"/>
</dbReference>
<evidence type="ECO:0000256" key="2">
    <source>
        <dbReference type="SAM" id="SignalP"/>
    </source>
</evidence>
<feature type="region of interest" description="Disordered" evidence="1">
    <location>
        <begin position="276"/>
        <end position="306"/>
    </location>
</feature>
<dbReference type="InterPro" id="IPR011871">
    <property type="entry name" value="Fib_succ_major"/>
</dbReference>
<name>A0A212JBS0_9BACT</name>
<evidence type="ECO:0000313" key="4">
    <source>
        <dbReference type="EMBL" id="SBV96842.1"/>
    </source>
</evidence>
<dbReference type="RefSeq" id="WP_296939996.1">
    <property type="nucleotide sequence ID" value="NZ_LT599032.1"/>
</dbReference>
<dbReference type="AlphaFoldDB" id="A0A212JBS0"/>
<keyword evidence="2" id="KW-0732">Signal</keyword>
<proteinExistence type="predicted"/>
<reference evidence="4" key="1">
    <citation type="submission" date="2016-04" db="EMBL/GenBank/DDBJ databases">
        <authorList>
            <person name="Evans L.H."/>
            <person name="Alamgir A."/>
            <person name="Owens N."/>
            <person name="Weber N.D."/>
            <person name="Virtaneva K."/>
            <person name="Barbian K."/>
            <person name="Babar A."/>
            <person name="Rosenke K."/>
        </authorList>
    </citation>
    <scope>NUCLEOTIDE SEQUENCE</scope>
    <source>
        <strain evidence="4">86-1</strain>
    </source>
</reference>